<dbReference type="PROSITE" id="PS50012">
    <property type="entry name" value="RCC1_3"/>
    <property type="match status" value="1"/>
</dbReference>
<dbReference type="Gene3D" id="2.130.10.30">
    <property type="entry name" value="Regulator of chromosome condensation 1/beta-lactamase-inhibitor protein II"/>
    <property type="match status" value="1"/>
</dbReference>
<dbReference type="PANTHER" id="PTHR22870">
    <property type="entry name" value="REGULATOR OF CHROMOSOME CONDENSATION"/>
    <property type="match status" value="1"/>
</dbReference>
<evidence type="ECO:0000313" key="4">
    <source>
        <dbReference type="Proteomes" id="UP001187471"/>
    </source>
</evidence>
<name>A0AA88QI58_9ASTE</name>
<dbReference type="Proteomes" id="UP001187471">
    <property type="component" value="Unassembled WGS sequence"/>
</dbReference>
<keyword evidence="1" id="KW-0677">Repeat</keyword>
<feature type="repeat" description="RCC1" evidence="2">
    <location>
        <begin position="23"/>
        <end position="74"/>
    </location>
</feature>
<dbReference type="InterPro" id="IPR051210">
    <property type="entry name" value="Ub_ligase/GEF_domain"/>
</dbReference>
<dbReference type="EMBL" id="JAVXUO010003231">
    <property type="protein sequence ID" value="KAK2965106.1"/>
    <property type="molecule type" value="Genomic_DNA"/>
</dbReference>
<evidence type="ECO:0000256" key="1">
    <source>
        <dbReference type="ARBA" id="ARBA00022737"/>
    </source>
</evidence>
<dbReference type="PANTHER" id="PTHR22870:SF466">
    <property type="entry name" value="ANKYRIN REPEAT-CONTAINING PROTEIN"/>
    <property type="match status" value="1"/>
</dbReference>
<proteinExistence type="predicted"/>
<dbReference type="InterPro" id="IPR009091">
    <property type="entry name" value="RCC1/BLIP-II"/>
</dbReference>
<gene>
    <name evidence="3" type="ORF">RJ640_026116</name>
</gene>
<organism evidence="3 4">
    <name type="scientific">Escallonia rubra</name>
    <dbReference type="NCBI Taxonomy" id="112253"/>
    <lineage>
        <taxon>Eukaryota</taxon>
        <taxon>Viridiplantae</taxon>
        <taxon>Streptophyta</taxon>
        <taxon>Embryophyta</taxon>
        <taxon>Tracheophyta</taxon>
        <taxon>Spermatophyta</taxon>
        <taxon>Magnoliopsida</taxon>
        <taxon>eudicotyledons</taxon>
        <taxon>Gunneridae</taxon>
        <taxon>Pentapetalae</taxon>
        <taxon>asterids</taxon>
        <taxon>campanulids</taxon>
        <taxon>Escalloniales</taxon>
        <taxon>Escalloniaceae</taxon>
        <taxon>Escallonia</taxon>
    </lineage>
</organism>
<comment type="caution">
    <text evidence="3">The sequence shown here is derived from an EMBL/GenBank/DDBJ whole genome shotgun (WGS) entry which is preliminary data.</text>
</comment>
<dbReference type="InterPro" id="IPR000408">
    <property type="entry name" value="Reg_chr_condens"/>
</dbReference>
<keyword evidence="4" id="KW-1185">Reference proteome</keyword>
<evidence type="ECO:0000313" key="3">
    <source>
        <dbReference type="EMBL" id="KAK2965106.1"/>
    </source>
</evidence>
<evidence type="ECO:0000256" key="2">
    <source>
        <dbReference type="PROSITE-ProRule" id="PRU00235"/>
    </source>
</evidence>
<reference evidence="3" key="1">
    <citation type="submission" date="2022-12" db="EMBL/GenBank/DDBJ databases">
        <title>Draft genome assemblies for two species of Escallonia (Escalloniales).</title>
        <authorList>
            <person name="Chanderbali A."/>
            <person name="Dervinis C."/>
            <person name="Anghel I."/>
            <person name="Soltis D."/>
            <person name="Soltis P."/>
            <person name="Zapata F."/>
        </authorList>
    </citation>
    <scope>NUCLEOTIDE SEQUENCE</scope>
    <source>
        <strain evidence="3">UCBG92.1500</strain>
        <tissue evidence="3">Leaf</tissue>
    </source>
</reference>
<dbReference type="Pfam" id="PF00415">
    <property type="entry name" value="RCC1"/>
    <property type="match status" value="1"/>
</dbReference>
<accession>A0AA88QI58</accession>
<protein>
    <submittedName>
        <fullName evidence="3">Uncharacterized protein</fullName>
    </submittedName>
</protein>
<dbReference type="SUPFAM" id="SSF50985">
    <property type="entry name" value="RCC1/BLIP-II"/>
    <property type="match status" value="1"/>
</dbReference>
<dbReference type="AlphaFoldDB" id="A0AA88QI58"/>
<sequence length="194" mass="21916">MQLESRKLGSNPGKFRSTKLAGNVVCSWGRGEDGQLGLGDAEDRPSPTQLRALDGQDIVSVTSGADHTTAFSESRMQVYSWGWYTGLVASCCPFHHAVLRQMVLLVRLVVITDNQQDEILVQADTRWSSSSGENNEIQEVLRVEEHANFPPRFYEQKSMKGLCLIGQRILQRGTYLSDKIWLETRKVRIEVQEF</sequence>